<dbReference type="GO" id="GO:0016787">
    <property type="term" value="F:hydrolase activity"/>
    <property type="evidence" value="ECO:0007669"/>
    <property type="project" value="UniProtKB-KW"/>
</dbReference>
<sequence length="171" mass="19084">MKRIALLIFTLIFTFSCKKETETTTTAQLDQPLTSYVNTFVGTGGHGHTYPGATMPFGMMQLSPDTRLDGWDGCSGYHYTDDVIYGFSHTHLSGTGVSDYGDILLMPTTKPILHNGADGKEGYSSKFSHDKEKASPGYYEVHLDDTDIDVRLTVTERAGMHEYRFRESDIH</sequence>
<feature type="non-terminal residue" evidence="5">
    <location>
        <position position="171"/>
    </location>
</feature>
<evidence type="ECO:0000259" key="4">
    <source>
        <dbReference type="Pfam" id="PF17678"/>
    </source>
</evidence>
<dbReference type="Gene3D" id="2.70.98.10">
    <property type="match status" value="1"/>
</dbReference>
<feature type="domain" description="Glycosyl hydrolase family 92 N-terminal" evidence="4">
    <location>
        <begin position="36"/>
        <end position="168"/>
    </location>
</feature>
<proteinExistence type="predicted"/>
<evidence type="ECO:0000256" key="3">
    <source>
        <dbReference type="ARBA" id="ARBA00022837"/>
    </source>
</evidence>
<evidence type="ECO:0000256" key="1">
    <source>
        <dbReference type="ARBA" id="ARBA00001913"/>
    </source>
</evidence>
<comment type="caution">
    <text evidence="5">The sequence shown here is derived from an EMBL/GenBank/DDBJ whole genome shotgun (WGS) entry which is preliminary data.</text>
</comment>
<dbReference type="InterPro" id="IPR014718">
    <property type="entry name" value="GH-type_carb-bd"/>
</dbReference>
<keyword evidence="3" id="KW-0106">Calcium</keyword>
<dbReference type="EMBL" id="JADKYU010000338">
    <property type="protein sequence ID" value="MBF4984043.1"/>
    <property type="molecule type" value="Genomic_DNA"/>
</dbReference>
<comment type="subunit">
    <text evidence="2">Monomer.</text>
</comment>
<dbReference type="Proteomes" id="UP001194729">
    <property type="component" value="Unassembled WGS sequence"/>
</dbReference>
<dbReference type="InterPro" id="IPR041371">
    <property type="entry name" value="GH92_N"/>
</dbReference>
<evidence type="ECO:0000313" key="5">
    <source>
        <dbReference type="EMBL" id="MBF4984043.1"/>
    </source>
</evidence>
<keyword evidence="6" id="KW-1185">Reference proteome</keyword>
<gene>
    <name evidence="5" type="ORF">FNJ87_06760</name>
</gene>
<dbReference type="PROSITE" id="PS51257">
    <property type="entry name" value="PROKAR_LIPOPROTEIN"/>
    <property type="match status" value="1"/>
</dbReference>
<dbReference type="PANTHER" id="PTHR12143:SF39">
    <property type="entry name" value="SECRETED PROTEIN"/>
    <property type="match status" value="1"/>
</dbReference>
<organism evidence="5 6">
    <name type="scientific">Nonlabens mediterrranea</name>
    <dbReference type="NCBI Taxonomy" id="1419947"/>
    <lineage>
        <taxon>Bacteria</taxon>
        <taxon>Pseudomonadati</taxon>
        <taxon>Bacteroidota</taxon>
        <taxon>Flavobacteriia</taxon>
        <taxon>Flavobacteriales</taxon>
        <taxon>Flavobacteriaceae</taxon>
        <taxon>Nonlabens</taxon>
    </lineage>
</organism>
<dbReference type="InterPro" id="IPR050883">
    <property type="entry name" value="PNGase"/>
</dbReference>
<name>A0ABS0A3X7_9FLAO</name>
<dbReference type="Pfam" id="PF17678">
    <property type="entry name" value="Glyco_hydro_92N"/>
    <property type="match status" value="1"/>
</dbReference>
<evidence type="ECO:0000256" key="2">
    <source>
        <dbReference type="ARBA" id="ARBA00011245"/>
    </source>
</evidence>
<dbReference type="PANTHER" id="PTHR12143">
    <property type="entry name" value="PEPTIDE N-GLYCANASE PNGASE -RELATED"/>
    <property type="match status" value="1"/>
</dbReference>
<keyword evidence="5" id="KW-0378">Hydrolase</keyword>
<accession>A0ABS0A3X7</accession>
<comment type="cofactor">
    <cofactor evidence="1">
        <name>Ca(2+)</name>
        <dbReference type="ChEBI" id="CHEBI:29108"/>
    </cofactor>
</comment>
<evidence type="ECO:0000313" key="6">
    <source>
        <dbReference type="Proteomes" id="UP001194729"/>
    </source>
</evidence>
<protein>
    <submittedName>
        <fullName evidence="5">Glycoside hydrolase family 92 protein</fullName>
    </submittedName>
</protein>
<reference evidence="5 6" key="1">
    <citation type="submission" date="2020-11" db="EMBL/GenBank/DDBJ databases">
        <title>P. mediterranea TC4 genome.</title>
        <authorList>
            <person name="Molmeret M."/>
        </authorList>
    </citation>
    <scope>NUCLEOTIDE SEQUENCE [LARGE SCALE GENOMIC DNA]</scope>
    <source>
        <strain evidence="5 6">TC4</strain>
    </source>
</reference>